<protein>
    <recommendedName>
        <fullName evidence="6 18">Homoserine dehydrogenase</fullName>
        <ecNumber evidence="5 18">1.1.1.3</ecNumber>
    </recommendedName>
</protein>
<keyword evidence="14 18" id="KW-0486">Methionine biosynthesis</keyword>
<feature type="domain" description="ACT" evidence="20">
    <location>
        <begin position="359"/>
        <end position="433"/>
    </location>
</feature>
<dbReference type="CDD" id="cd04881">
    <property type="entry name" value="ACT_HSDH-Hom"/>
    <property type="match status" value="1"/>
</dbReference>
<dbReference type="InterPro" id="IPR036291">
    <property type="entry name" value="NAD(P)-bd_dom_sf"/>
</dbReference>
<evidence type="ECO:0000256" key="16">
    <source>
        <dbReference type="PIRSR" id="PIRSR000098-1"/>
    </source>
</evidence>
<dbReference type="Gene3D" id="3.30.360.10">
    <property type="entry name" value="Dihydrodipicolinate Reductase, domain 2"/>
    <property type="match status" value="1"/>
</dbReference>
<evidence type="ECO:0000313" key="22">
    <source>
        <dbReference type="Proteomes" id="UP000037175"/>
    </source>
</evidence>
<dbReference type="PIRSF" id="PIRSF000098">
    <property type="entry name" value="Homoser_dehydrog"/>
    <property type="match status" value="1"/>
</dbReference>
<dbReference type="AlphaFoldDB" id="A0A0L6W0G1"/>
<evidence type="ECO:0000256" key="2">
    <source>
        <dbReference type="ARBA" id="ARBA00005056"/>
    </source>
</evidence>
<evidence type="ECO:0000256" key="11">
    <source>
        <dbReference type="ARBA" id="ARBA00023002"/>
    </source>
</evidence>
<dbReference type="EMBL" id="LGTE01000027">
    <property type="protein sequence ID" value="KNZ68569.1"/>
    <property type="molecule type" value="Genomic_DNA"/>
</dbReference>
<evidence type="ECO:0000256" key="7">
    <source>
        <dbReference type="ARBA" id="ARBA00022605"/>
    </source>
</evidence>
<dbReference type="GO" id="GO:0009086">
    <property type="term" value="P:methionine biosynthetic process"/>
    <property type="evidence" value="ECO:0007669"/>
    <property type="project" value="UniProtKB-KW"/>
</dbReference>
<dbReference type="InterPro" id="IPR045865">
    <property type="entry name" value="ACT-like_dom_sf"/>
</dbReference>
<evidence type="ECO:0000256" key="15">
    <source>
        <dbReference type="ARBA" id="ARBA00048841"/>
    </source>
</evidence>
<feature type="active site" description="Proton donor" evidence="16">
    <location>
        <position position="206"/>
    </location>
</feature>
<dbReference type="PANTHER" id="PTHR43331">
    <property type="entry name" value="HOMOSERINE DEHYDROGENASE"/>
    <property type="match status" value="1"/>
</dbReference>
<dbReference type="SUPFAM" id="SSF55021">
    <property type="entry name" value="ACT-like"/>
    <property type="match status" value="1"/>
</dbReference>
<evidence type="ECO:0000256" key="17">
    <source>
        <dbReference type="PIRSR" id="PIRSR000098-2"/>
    </source>
</evidence>
<dbReference type="Pfam" id="PF03447">
    <property type="entry name" value="NAD_binding_3"/>
    <property type="match status" value="1"/>
</dbReference>
<dbReference type="SUPFAM" id="SSF55347">
    <property type="entry name" value="Glyceraldehyde-3-phosphate dehydrogenase-like, C-terminal domain"/>
    <property type="match status" value="1"/>
</dbReference>
<keyword evidence="13" id="KW-0915">Sodium</keyword>
<dbReference type="SUPFAM" id="SSF51735">
    <property type="entry name" value="NAD(P)-binding Rossmann-fold domains"/>
    <property type="match status" value="1"/>
</dbReference>
<dbReference type="PROSITE" id="PS01042">
    <property type="entry name" value="HOMOSER_DHGENASE"/>
    <property type="match status" value="1"/>
</dbReference>
<keyword evidence="11 18" id="KW-0560">Oxidoreductase</keyword>
<dbReference type="InterPro" id="IPR019811">
    <property type="entry name" value="HDH_CS"/>
</dbReference>
<keyword evidence="8 18" id="KW-0791">Threonine biosynthesis</keyword>
<dbReference type="UniPathway" id="UPA00050">
    <property type="reaction ID" value="UER00063"/>
</dbReference>
<dbReference type="FunFam" id="3.40.50.720:FF:000062">
    <property type="entry name" value="Homoserine dehydrogenase"/>
    <property type="match status" value="1"/>
</dbReference>
<dbReference type="Gene3D" id="3.30.70.260">
    <property type="match status" value="1"/>
</dbReference>
<reference evidence="22" key="1">
    <citation type="submission" date="2015-07" db="EMBL/GenBank/DDBJ databases">
        <title>Complete Genome of Thermincola ferriacetica strain Z-0001T.</title>
        <authorList>
            <person name="Lusk B."/>
            <person name="Badalamenti J.P."/>
            <person name="Parameswaran P."/>
            <person name="Bond D.R."/>
            <person name="Torres C.I."/>
        </authorList>
    </citation>
    <scope>NUCLEOTIDE SEQUENCE [LARGE SCALE GENOMIC DNA]</scope>
    <source>
        <strain evidence="22">Z-0001</strain>
    </source>
</reference>
<evidence type="ECO:0000256" key="18">
    <source>
        <dbReference type="RuleBase" id="RU000579"/>
    </source>
</evidence>
<evidence type="ECO:0000256" key="1">
    <source>
        <dbReference type="ARBA" id="ARBA00001920"/>
    </source>
</evidence>
<keyword evidence="10 17" id="KW-0521">NADP</keyword>
<dbReference type="InterPro" id="IPR016204">
    <property type="entry name" value="HDH"/>
</dbReference>
<dbReference type="GO" id="GO:0004412">
    <property type="term" value="F:homoserine dehydrogenase activity"/>
    <property type="evidence" value="ECO:0007669"/>
    <property type="project" value="UniProtKB-EC"/>
</dbReference>
<feature type="binding site" evidence="17">
    <location>
        <position position="191"/>
    </location>
    <ligand>
        <name>L-homoserine</name>
        <dbReference type="ChEBI" id="CHEBI:57476"/>
    </ligand>
</feature>
<dbReference type="NCBIfam" id="NF004976">
    <property type="entry name" value="PRK06349.1"/>
    <property type="match status" value="1"/>
</dbReference>
<comment type="pathway">
    <text evidence="2 18">Amino-acid biosynthesis; L-threonine biosynthesis; L-threonine from L-aspartate: step 3/5.</text>
</comment>
<dbReference type="GO" id="GO:0009088">
    <property type="term" value="P:threonine biosynthetic process"/>
    <property type="evidence" value="ECO:0007669"/>
    <property type="project" value="UniProtKB-UniPathway"/>
</dbReference>
<keyword evidence="22" id="KW-1185">Reference proteome</keyword>
<dbReference type="Proteomes" id="UP000037175">
    <property type="component" value="Unassembled WGS sequence"/>
</dbReference>
<evidence type="ECO:0000256" key="4">
    <source>
        <dbReference type="ARBA" id="ARBA00006753"/>
    </source>
</evidence>
<organism evidence="21 22">
    <name type="scientific">Thermincola ferriacetica</name>
    <dbReference type="NCBI Taxonomy" id="281456"/>
    <lineage>
        <taxon>Bacteria</taxon>
        <taxon>Bacillati</taxon>
        <taxon>Bacillota</taxon>
        <taxon>Clostridia</taxon>
        <taxon>Eubacteriales</taxon>
        <taxon>Thermincolaceae</taxon>
        <taxon>Thermincola</taxon>
    </lineage>
</organism>
<evidence type="ECO:0000256" key="5">
    <source>
        <dbReference type="ARBA" id="ARBA00013213"/>
    </source>
</evidence>
<dbReference type="PROSITE" id="PS51671">
    <property type="entry name" value="ACT"/>
    <property type="match status" value="1"/>
</dbReference>
<dbReference type="RefSeq" id="WP_052218876.1">
    <property type="nucleotide sequence ID" value="NZ_LGTE01000027.1"/>
</dbReference>
<dbReference type="GO" id="GO:0046872">
    <property type="term" value="F:metal ion binding"/>
    <property type="evidence" value="ECO:0007669"/>
    <property type="project" value="UniProtKB-KW"/>
</dbReference>
<feature type="binding site" evidence="17">
    <location>
        <position position="106"/>
    </location>
    <ligand>
        <name>NADPH</name>
        <dbReference type="ChEBI" id="CHEBI:57783"/>
    </ligand>
</feature>
<dbReference type="GO" id="GO:0050661">
    <property type="term" value="F:NADP binding"/>
    <property type="evidence" value="ECO:0007669"/>
    <property type="project" value="InterPro"/>
</dbReference>
<dbReference type="UniPathway" id="UPA00051">
    <property type="reaction ID" value="UER00465"/>
</dbReference>
<sequence>MEREIKIGLLGCGTVGGGVWKVLAKNRDNIQKKVGADITVKRVLERDKEKAVAAGVPAEIITTDINDIIDDPEIKIVVEVIGGIEVAGEFIHKALKAGKSVVTANKDLLAVQGRELYELAEANNCDLLFEASVGGGIPIIRPLKECLAGNKIEAIYGIVNGTTNYMLTKMTNEGSSYKEVLAEAQAKGYAEADPTSDVEGLDAARKLAILASIAFNARVSFDDVYVEGISKITARDIEYAKELNFVVKLLAIGKETDGKIEVRVHPTMIPVNHPLASVNDVFNAIFVKGDALGEAMFYGRGAGELPTASAVVGDIIDAARNIIKGVPGRIGCTCFDRAGCSCFEKKQIKDMGETQAKYYIRLKVLDRPGVLAAIASVFGNQEVSVASVIQKRNIGKIAEIVWVTHEVMEKNIQDALKIIAGLSIVEEVSNVIRVEGE</sequence>
<feature type="binding site" evidence="17">
    <location>
        <begin position="10"/>
        <end position="17"/>
    </location>
    <ligand>
        <name>NADP(+)</name>
        <dbReference type="ChEBI" id="CHEBI:58349"/>
    </ligand>
</feature>
<evidence type="ECO:0000256" key="9">
    <source>
        <dbReference type="ARBA" id="ARBA00022723"/>
    </source>
</evidence>
<evidence type="ECO:0000256" key="12">
    <source>
        <dbReference type="ARBA" id="ARBA00023027"/>
    </source>
</evidence>
<evidence type="ECO:0000256" key="6">
    <source>
        <dbReference type="ARBA" id="ARBA00013376"/>
    </source>
</evidence>
<keyword evidence="9" id="KW-0479">Metal-binding</keyword>
<evidence type="ECO:0000313" key="21">
    <source>
        <dbReference type="EMBL" id="KNZ68569.1"/>
    </source>
</evidence>
<evidence type="ECO:0000256" key="13">
    <source>
        <dbReference type="ARBA" id="ARBA00023053"/>
    </source>
</evidence>
<proteinExistence type="inferred from homology"/>
<comment type="similarity">
    <text evidence="4 19">Belongs to the homoserine dehydrogenase family.</text>
</comment>
<evidence type="ECO:0000259" key="20">
    <source>
        <dbReference type="PROSITE" id="PS51671"/>
    </source>
</evidence>
<evidence type="ECO:0000256" key="8">
    <source>
        <dbReference type="ARBA" id="ARBA00022697"/>
    </source>
</evidence>
<comment type="caution">
    <text evidence="21">The sequence shown here is derived from an EMBL/GenBank/DDBJ whole genome shotgun (WGS) entry which is preliminary data.</text>
</comment>
<dbReference type="Pfam" id="PF00742">
    <property type="entry name" value="Homoserine_dh"/>
    <property type="match status" value="1"/>
</dbReference>
<keyword evidence="7 18" id="KW-0028">Amino-acid biosynthesis</keyword>
<dbReference type="InterPro" id="IPR001342">
    <property type="entry name" value="HDH_cat"/>
</dbReference>
<evidence type="ECO:0000256" key="14">
    <source>
        <dbReference type="ARBA" id="ARBA00023167"/>
    </source>
</evidence>
<name>A0A0L6W0G1_9FIRM</name>
<dbReference type="PANTHER" id="PTHR43331:SF1">
    <property type="entry name" value="HOMOSERINE DEHYDROGENASE"/>
    <property type="match status" value="1"/>
</dbReference>
<evidence type="ECO:0000256" key="19">
    <source>
        <dbReference type="RuleBase" id="RU004171"/>
    </source>
</evidence>
<dbReference type="PATRIC" id="fig|281456.6.peg.3032"/>
<accession>A0A0L6W0G1</accession>
<comment type="cofactor">
    <cofactor evidence="1">
        <name>a metal cation</name>
        <dbReference type="ChEBI" id="CHEBI:25213"/>
    </cofactor>
</comment>
<comment type="catalytic activity">
    <reaction evidence="15">
        <text>L-homoserine + NADP(+) = L-aspartate 4-semialdehyde + NADPH + H(+)</text>
        <dbReference type="Rhea" id="RHEA:15761"/>
        <dbReference type="ChEBI" id="CHEBI:15378"/>
        <dbReference type="ChEBI" id="CHEBI:57476"/>
        <dbReference type="ChEBI" id="CHEBI:57783"/>
        <dbReference type="ChEBI" id="CHEBI:58349"/>
        <dbReference type="ChEBI" id="CHEBI:537519"/>
        <dbReference type="EC" id="1.1.1.3"/>
    </reaction>
    <physiologicalReaction direction="right-to-left" evidence="15">
        <dbReference type="Rhea" id="RHEA:15763"/>
    </physiologicalReaction>
</comment>
<evidence type="ECO:0000256" key="3">
    <source>
        <dbReference type="ARBA" id="ARBA00005062"/>
    </source>
</evidence>
<evidence type="ECO:0000256" key="10">
    <source>
        <dbReference type="ARBA" id="ARBA00022857"/>
    </source>
</evidence>
<dbReference type="Pfam" id="PF01842">
    <property type="entry name" value="ACT"/>
    <property type="match status" value="1"/>
</dbReference>
<dbReference type="InterPro" id="IPR002912">
    <property type="entry name" value="ACT_dom"/>
</dbReference>
<dbReference type="Gene3D" id="3.40.50.720">
    <property type="entry name" value="NAD(P)-binding Rossmann-like Domain"/>
    <property type="match status" value="1"/>
</dbReference>
<keyword evidence="12" id="KW-0520">NAD</keyword>
<dbReference type="InterPro" id="IPR005106">
    <property type="entry name" value="Asp/hSer_DH_NAD-bd"/>
</dbReference>
<dbReference type="EC" id="1.1.1.3" evidence="5 18"/>
<dbReference type="FunFam" id="3.30.360.10:FF:000005">
    <property type="entry name" value="Homoserine dehydrogenase"/>
    <property type="match status" value="1"/>
</dbReference>
<comment type="pathway">
    <text evidence="3 18">Amino-acid biosynthesis; L-methionine biosynthesis via de novo pathway; L-homoserine from L-aspartate: step 3/3.</text>
</comment>
<gene>
    <name evidence="21" type="ORF">Tfer_2899</name>
</gene>